<dbReference type="AlphaFoldDB" id="A0A011WRA0"/>
<dbReference type="EMBL" id="JEOB01000002">
    <property type="protein sequence ID" value="EXM39490.1"/>
    <property type="molecule type" value="Genomic_DNA"/>
</dbReference>
<comment type="caution">
    <text evidence="1">The sequence shown here is derived from an EMBL/GenBank/DDBJ whole genome shotgun (WGS) entry which is preliminary data.</text>
</comment>
<protein>
    <submittedName>
        <fullName evidence="1">Uncharacterized protein</fullName>
    </submittedName>
</protein>
<proteinExistence type="predicted"/>
<dbReference type="Proteomes" id="UP000021369">
    <property type="component" value="Unassembled WGS sequence"/>
</dbReference>
<gene>
    <name evidence="1" type="ORF">RASY3_06290</name>
</gene>
<sequence length="95" mass="10294">MDFRLTVKQKISNVEFGEADIVKAAGAEGKFEAQALPFAKTASNGFIRSWAEGVGVTLATQKDWVKNIKSGAMEKVVTVRDGGKPLTYVFVLETV</sequence>
<evidence type="ECO:0000313" key="2">
    <source>
        <dbReference type="Proteomes" id="UP000021369"/>
    </source>
</evidence>
<dbReference type="OrthoDB" id="1822136at2"/>
<accession>A0A011WRA0</accession>
<dbReference type="RefSeq" id="WP_024857728.1">
    <property type="nucleotide sequence ID" value="NZ_JEOB01000002.1"/>
</dbReference>
<name>A0A011WRA0_RUMAL</name>
<organism evidence="1 2">
    <name type="scientific">Ruminococcus albus SY3</name>
    <dbReference type="NCBI Taxonomy" id="1341156"/>
    <lineage>
        <taxon>Bacteria</taxon>
        <taxon>Bacillati</taxon>
        <taxon>Bacillota</taxon>
        <taxon>Clostridia</taxon>
        <taxon>Eubacteriales</taxon>
        <taxon>Oscillospiraceae</taxon>
        <taxon>Ruminococcus</taxon>
    </lineage>
</organism>
<reference evidence="1 2" key="1">
    <citation type="submission" date="2013-06" db="EMBL/GenBank/DDBJ databases">
        <title>Rumen cellulosomics: divergent fiber-degrading strategies revealed by comparative genome-wide analysis of six Ruminococcal strains.</title>
        <authorList>
            <person name="Dassa B."/>
            <person name="Borovok I."/>
            <person name="Lamed R."/>
            <person name="Flint H."/>
            <person name="Yeoman C.J."/>
            <person name="White B."/>
            <person name="Bayer E.A."/>
        </authorList>
    </citation>
    <scope>NUCLEOTIDE SEQUENCE [LARGE SCALE GENOMIC DNA]</scope>
    <source>
        <strain evidence="1 2">SY3</strain>
    </source>
</reference>
<evidence type="ECO:0000313" key="1">
    <source>
        <dbReference type="EMBL" id="EXM39490.1"/>
    </source>
</evidence>
<keyword evidence="2" id="KW-1185">Reference proteome</keyword>
<dbReference type="PATRIC" id="fig|1341156.4.peg.1674"/>